<name>A0AAN9SEG7_PSOTE</name>
<comment type="caution">
    <text evidence="1">The sequence shown here is derived from an EMBL/GenBank/DDBJ whole genome shotgun (WGS) entry which is preliminary data.</text>
</comment>
<reference evidence="1 2" key="1">
    <citation type="submission" date="2024-01" db="EMBL/GenBank/DDBJ databases">
        <title>The genomes of 5 underutilized Papilionoideae crops provide insights into root nodulation and disease resistanc.</title>
        <authorList>
            <person name="Jiang F."/>
        </authorList>
    </citation>
    <scope>NUCLEOTIDE SEQUENCE [LARGE SCALE GENOMIC DNA]</scope>
    <source>
        <strain evidence="1">DUOXIRENSHENG_FW03</strain>
        <tissue evidence="1">Leaves</tissue>
    </source>
</reference>
<evidence type="ECO:0000313" key="2">
    <source>
        <dbReference type="Proteomes" id="UP001386955"/>
    </source>
</evidence>
<dbReference type="AlphaFoldDB" id="A0AAN9SEG7"/>
<dbReference type="Proteomes" id="UP001386955">
    <property type="component" value="Unassembled WGS sequence"/>
</dbReference>
<proteinExistence type="predicted"/>
<accession>A0AAN9SEG7</accession>
<protein>
    <submittedName>
        <fullName evidence="1">Uncharacterized protein</fullName>
    </submittedName>
</protein>
<organism evidence="1 2">
    <name type="scientific">Psophocarpus tetragonolobus</name>
    <name type="common">Winged bean</name>
    <name type="synonym">Dolichos tetragonolobus</name>
    <dbReference type="NCBI Taxonomy" id="3891"/>
    <lineage>
        <taxon>Eukaryota</taxon>
        <taxon>Viridiplantae</taxon>
        <taxon>Streptophyta</taxon>
        <taxon>Embryophyta</taxon>
        <taxon>Tracheophyta</taxon>
        <taxon>Spermatophyta</taxon>
        <taxon>Magnoliopsida</taxon>
        <taxon>eudicotyledons</taxon>
        <taxon>Gunneridae</taxon>
        <taxon>Pentapetalae</taxon>
        <taxon>rosids</taxon>
        <taxon>fabids</taxon>
        <taxon>Fabales</taxon>
        <taxon>Fabaceae</taxon>
        <taxon>Papilionoideae</taxon>
        <taxon>50 kb inversion clade</taxon>
        <taxon>NPAAA clade</taxon>
        <taxon>indigoferoid/millettioid clade</taxon>
        <taxon>Phaseoleae</taxon>
        <taxon>Psophocarpus</taxon>
    </lineage>
</organism>
<keyword evidence="2" id="KW-1185">Reference proteome</keyword>
<gene>
    <name evidence="1" type="ORF">VNO78_15112</name>
</gene>
<evidence type="ECO:0000313" key="1">
    <source>
        <dbReference type="EMBL" id="KAK7394580.1"/>
    </source>
</evidence>
<dbReference type="EMBL" id="JAYMYS010000004">
    <property type="protein sequence ID" value="KAK7394580.1"/>
    <property type="molecule type" value="Genomic_DNA"/>
</dbReference>
<sequence>MEDKDVNEFVVANDDNNVNNFVEENDDNVRDLAEEENDVDVAGERETDHDTTRGNAFLYQYSGFVSQTDNPFYGVEEEEVGKMGGGENGKW</sequence>